<dbReference type="AlphaFoldDB" id="M3ABS0"/>
<keyword evidence="5 8" id="KW-0720">Serine protease</keyword>
<organism evidence="11 12">
    <name type="scientific">Paramagnetospirillum caucaseum</name>
    <dbReference type="NCBI Taxonomy" id="1244869"/>
    <lineage>
        <taxon>Bacteria</taxon>
        <taxon>Pseudomonadati</taxon>
        <taxon>Pseudomonadota</taxon>
        <taxon>Alphaproteobacteria</taxon>
        <taxon>Rhodospirillales</taxon>
        <taxon>Magnetospirillaceae</taxon>
        <taxon>Paramagnetospirillum</taxon>
    </lineage>
</organism>
<dbReference type="InterPro" id="IPR015500">
    <property type="entry name" value="Peptidase_S8_subtilisin-rel"/>
</dbReference>
<evidence type="ECO:0000313" key="12">
    <source>
        <dbReference type="Proteomes" id="UP000011744"/>
    </source>
</evidence>
<feature type="non-terminal residue" evidence="11">
    <location>
        <position position="1176"/>
    </location>
</feature>
<evidence type="ECO:0000313" key="11">
    <source>
        <dbReference type="EMBL" id="EME69949.1"/>
    </source>
</evidence>
<dbReference type="PRINTS" id="PR00313">
    <property type="entry name" value="CABNDNGRPT"/>
</dbReference>
<keyword evidence="4 8" id="KW-0378">Hydrolase</keyword>
<dbReference type="InterPro" id="IPR041690">
    <property type="entry name" value="Cadherin_5"/>
</dbReference>
<comment type="similarity">
    <text evidence="1">Belongs to the peptidase S8 family. Furin subfamily.</text>
</comment>
<dbReference type="Gene3D" id="2.60.120.260">
    <property type="entry name" value="Galactose-binding domain-like"/>
    <property type="match status" value="1"/>
</dbReference>
<keyword evidence="6" id="KW-0106">Calcium</keyword>
<dbReference type="PROSITE" id="PS51892">
    <property type="entry name" value="SUBTILASE"/>
    <property type="match status" value="1"/>
</dbReference>
<dbReference type="GO" id="GO:0005737">
    <property type="term" value="C:cytoplasm"/>
    <property type="evidence" value="ECO:0007669"/>
    <property type="project" value="UniProtKB-ARBA"/>
</dbReference>
<feature type="region of interest" description="Disordered" evidence="9">
    <location>
        <begin position="1093"/>
        <end position="1116"/>
    </location>
</feature>
<protein>
    <submittedName>
        <fullName evidence="11">Hemolysin-type calcium-binding repeat-containing protein</fullName>
    </submittedName>
</protein>
<dbReference type="Pfam" id="PF17892">
    <property type="entry name" value="Cadherin_5"/>
    <property type="match status" value="1"/>
</dbReference>
<dbReference type="GO" id="GO:0012505">
    <property type="term" value="C:endomembrane system"/>
    <property type="evidence" value="ECO:0007669"/>
    <property type="project" value="UniProtKB-ARBA"/>
</dbReference>
<keyword evidence="12" id="KW-1185">Reference proteome</keyword>
<keyword evidence="2 8" id="KW-0645">Protease</keyword>
<dbReference type="InterPro" id="IPR022398">
    <property type="entry name" value="Peptidase_S8_His-AS"/>
</dbReference>
<evidence type="ECO:0000256" key="4">
    <source>
        <dbReference type="ARBA" id="ARBA00022801"/>
    </source>
</evidence>
<evidence type="ECO:0000256" key="2">
    <source>
        <dbReference type="ARBA" id="ARBA00022670"/>
    </source>
</evidence>
<dbReference type="InterPro" id="IPR034182">
    <property type="entry name" value="Kexin/furin"/>
</dbReference>
<sequence>MAADFAGGATAVAAAAITLAATENPILAQRVGYFSFYAGQSAGESLYDGTANATWQFFHAPRFEGSGDFDLVSAGPPLVLDLNGDGISLTSLDQSNVFFDIDKDGFKENTGWVKPDDVILVIDLGMDGKVTSADEFILTNWAPGSTSDLEAARIAFDSNHDGKLDANDTRWSEFKVWQDLNQDGVSDPGEMKTLAELGITEINLTGIPVAADAGTTRPYDNIVSSIAQFTRADGSTGQVGDVGFLYSTYGWRQSTDGSGNLEINAEDGSKVWQLADGQDHALDLGANALNGAIGASGNDTLGAGTAMDVLLGGGSGNDTLTGVAGMDWLVGGTGADVLRGGAGHDVLFIDVEDTVIDGGDGYDVAFVADARGMVLDLGAANLEAVTGNAGADHLFTTGTTGVNLEGGAGNDTLTGGVGGDVLSGGAGADTLDGGAGDDVLFFDAEDTVVQGDAGHDTAFVADERAVTLELSGAGLEAVIGNGGNDVLSNASADAVMLAGGAGADTLSGGGGADTLVGGLGNDLITGGGGDDQAVYLGLFADYKVSRNANGSIAVSDQKPELWGDEGVDTLTSVERLVFADRTIYVDGRNNAPIADRFAWAKGFTNTWLKIKPAELLASAGDIEGDGMSVSAVGNASHGQVVTDANGDIWYQSEAGFTGRAQFQFTIRDSHGAESTSTAYVNVQGPSPTDTYFRGYQDTYLNKMGVSTVWEDYTGRGVKVSIFDVGVDYTNPDLYPNYNTSLDWDSIFNDYDAKPDYAQEWHGTYVASVIGAARNTTGIVGVAYDATLAGTRLALGPNFPATETWQNFISAVSRQSAFDVVNCSFGSGGFFVDNPAQDTWSAREIEAYRNSVLNGRGGLGTVWVWSASNNRDSGANTNYSAEKNSRFGITVAAAGMDEKVMWFSNPGASILVSAQGENVIGDNPSGIANAYGAGHDSAATVYGTGTSASAPLVSGVVALILQANPNLGYRDVQEILALSSRQNAPMDGSWAWNGAGNWNGGGMHVSHNSGFGLVDARAAVRLAETWTRQSTMANEVCVSASKSQSATIPDGGRVEQSVTVSSDLSIDEVEVTVDIDHSWIGDLRITLIAPDGTESVLADRPGKDPNNSNSRGIQQGPYGQGLKFTFSTTHDWGEQGSGTWTLRVEDLASGYTGTLNNWSLRLYGDHAGTDNTYYYTA</sequence>
<dbReference type="STRING" id="1244869.H261_11109"/>
<reference evidence="11 12" key="1">
    <citation type="journal article" date="2014" name="Genome Announc.">
        <title>Draft Genome Sequence of Magnetospirillum sp. Strain SO-1, a Freshwater Magnetotactic Bacterium Isolated from the Ol'khovka River, Russia.</title>
        <authorList>
            <person name="Grouzdev D.S."/>
            <person name="Dziuba M.V."/>
            <person name="Sukhacheva M.S."/>
            <person name="Mardanov A.V."/>
            <person name="Beletskiy A.V."/>
            <person name="Kuznetsov B.B."/>
            <person name="Skryabin K.G."/>
        </authorList>
    </citation>
    <scope>NUCLEOTIDE SEQUENCE [LARGE SCALE GENOMIC DNA]</scope>
    <source>
        <strain evidence="11 12">SO-1</strain>
    </source>
</reference>
<dbReference type="Gene3D" id="2.60.40.3440">
    <property type="match status" value="1"/>
</dbReference>
<dbReference type="eggNOG" id="COG0739">
    <property type="taxonomic scope" value="Bacteria"/>
</dbReference>
<comment type="caution">
    <text evidence="11">The sequence shown here is derived from an EMBL/GenBank/DDBJ whole genome shotgun (WGS) entry which is preliminary data.</text>
</comment>
<dbReference type="InterPro" id="IPR008979">
    <property type="entry name" value="Galactose-bd-like_sf"/>
</dbReference>
<dbReference type="Proteomes" id="UP000011744">
    <property type="component" value="Unassembled WGS sequence"/>
</dbReference>
<dbReference type="InterPro" id="IPR002884">
    <property type="entry name" value="P_dom"/>
</dbReference>
<accession>M3ABS0</accession>
<evidence type="ECO:0000256" key="6">
    <source>
        <dbReference type="ARBA" id="ARBA00022837"/>
    </source>
</evidence>
<keyword evidence="3" id="KW-0732">Signal</keyword>
<name>M3ABS0_9PROT</name>
<dbReference type="GO" id="GO:0016020">
    <property type="term" value="C:membrane"/>
    <property type="evidence" value="ECO:0007669"/>
    <property type="project" value="TreeGrafter"/>
</dbReference>
<dbReference type="PROSITE" id="PS00138">
    <property type="entry name" value="SUBTILASE_SER"/>
    <property type="match status" value="1"/>
</dbReference>
<dbReference type="EMBL" id="AONQ01000025">
    <property type="protein sequence ID" value="EME69949.1"/>
    <property type="molecule type" value="Genomic_DNA"/>
</dbReference>
<dbReference type="InterPro" id="IPR018511">
    <property type="entry name" value="Hemolysin-typ_Ca-bd_CS"/>
</dbReference>
<dbReference type="Gene3D" id="3.40.50.200">
    <property type="entry name" value="Peptidase S8/S53 domain"/>
    <property type="match status" value="1"/>
</dbReference>
<evidence type="ECO:0000256" key="8">
    <source>
        <dbReference type="PROSITE-ProRule" id="PRU01240"/>
    </source>
</evidence>
<dbReference type="GO" id="GO:0016485">
    <property type="term" value="P:protein processing"/>
    <property type="evidence" value="ECO:0007669"/>
    <property type="project" value="TreeGrafter"/>
</dbReference>
<dbReference type="PROSITE" id="PS51829">
    <property type="entry name" value="P_HOMO_B"/>
    <property type="match status" value="1"/>
</dbReference>
<dbReference type="Pfam" id="PF01483">
    <property type="entry name" value="P_proprotein"/>
    <property type="match status" value="1"/>
</dbReference>
<dbReference type="eggNOG" id="COG4935">
    <property type="taxonomic scope" value="Bacteria"/>
</dbReference>
<feature type="active site" description="Charge relay system" evidence="7 8">
    <location>
        <position position="946"/>
    </location>
</feature>
<dbReference type="PROSITE" id="PS00137">
    <property type="entry name" value="SUBTILASE_HIS"/>
    <property type="match status" value="1"/>
</dbReference>
<feature type="active site" description="Charge relay system" evidence="7 8">
    <location>
        <position position="761"/>
    </location>
</feature>
<feature type="domain" description="P/Homo B" evidence="10">
    <location>
        <begin position="1024"/>
        <end position="1167"/>
    </location>
</feature>
<evidence type="ECO:0000256" key="7">
    <source>
        <dbReference type="PIRSR" id="PIRSR615500-1"/>
    </source>
</evidence>
<dbReference type="PANTHER" id="PTHR42884">
    <property type="entry name" value="PROPROTEIN CONVERTASE SUBTILISIN/KEXIN-RELATED"/>
    <property type="match status" value="1"/>
</dbReference>
<dbReference type="GO" id="GO:0004252">
    <property type="term" value="F:serine-type endopeptidase activity"/>
    <property type="evidence" value="ECO:0007669"/>
    <property type="project" value="UniProtKB-UniRule"/>
</dbReference>
<dbReference type="InterPro" id="IPR036852">
    <property type="entry name" value="Peptidase_S8/S53_dom_sf"/>
</dbReference>
<dbReference type="eggNOG" id="COG1404">
    <property type="taxonomic scope" value="Bacteria"/>
</dbReference>
<dbReference type="InterPro" id="IPR001343">
    <property type="entry name" value="Hemolysn_Ca-bd"/>
</dbReference>
<feature type="active site" description="Charge relay system" evidence="7 8">
    <location>
        <position position="723"/>
    </location>
</feature>
<dbReference type="Gene3D" id="2.150.10.10">
    <property type="entry name" value="Serralysin-like metalloprotease, C-terminal"/>
    <property type="match status" value="3"/>
</dbReference>
<evidence type="ECO:0000256" key="1">
    <source>
        <dbReference type="ARBA" id="ARBA00005325"/>
    </source>
</evidence>
<dbReference type="SUPFAM" id="SSF52743">
    <property type="entry name" value="Subtilisin-like"/>
    <property type="match status" value="1"/>
</dbReference>
<dbReference type="Pfam" id="PF00082">
    <property type="entry name" value="Peptidase_S8"/>
    <property type="match status" value="1"/>
</dbReference>
<dbReference type="GO" id="GO:0005509">
    <property type="term" value="F:calcium ion binding"/>
    <property type="evidence" value="ECO:0007669"/>
    <property type="project" value="InterPro"/>
</dbReference>
<dbReference type="SUPFAM" id="SSF51120">
    <property type="entry name" value="beta-Roll"/>
    <property type="match status" value="3"/>
</dbReference>
<dbReference type="InterPro" id="IPR000209">
    <property type="entry name" value="Peptidase_S8/S53_dom"/>
</dbReference>
<dbReference type="PROSITE" id="PS00330">
    <property type="entry name" value="HEMOLYSIN_CALCIUM"/>
    <property type="match status" value="6"/>
</dbReference>
<dbReference type="PANTHER" id="PTHR42884:SF14">
    <property type="entry name" value="NEUROENDOCRINE CONVERTASE 1"/>
    <property type="match status" value="1"/>
</dbReference>
<evidence type="ECO:0000256" key="9">
    <source>
        <dbReference type="SAM" id="MobiDB-lite"/>
    </source>
</evidence>
<dbReference type="PRINTS" id="PR00723">
    <property type="entry name" value="SUBTILISIN"/>
</dbReference>
<proteinExistence type="inferred from homology"/>
<dbReference type="InterPro" id="IPR023828">
    <property type="entry name" value="Peptidase_S8_Ser-AS"/>
</dbReference>
<dbReference type="SUPFAM" id="SSF49785">
    <property type="entry name" value="Galactose-binding domain-like"/>
    <property type="match status" value="1"/>
</dbReference>
<evidence type="ECO:0000256" key="5">
    <source>
        <dbReference type="ARBA" id="ARBA00022825"/>
    </source>
</evidence>
<dbReference type="CDD" id="cd04059">
    <property type="entry name" value="Peptidases_S8_Protein_convertases_Kexins_Furin-like"/>
    <property type="match status" value="1"/>
</dbReference>
<dbReference type="eggNOG" id="COG2931">
    <property type="taxonomic scope" value="Bacteria"/>
</dbReference>
<gene>
    <name evidence="11" type="ORF">H261_11109</name>
</gene>
<dbReference type="RefSeq" id="WP_008617421.1">
    <property type="nucleotide sequence ID" value="NZ_AONQ01000025.1"/>
</dbReference>
<evidence type="ECO:0000256" key="3">
    <source>
        <dbReference type="ARBA" id="ARBA00022729"/>
    </source>
</evidence>
<dbReference type="Pfam" id="PF00353">
    <property type="entry name" value="HemolysinCabind"/>
    <property type="match status" value="3"/>
</dbReference>
<dbReference type="InterPro" id="IPR011049">
    <property type="entry name" value="Serralysin-like_metalloprot_C"/>
</dbReference>
<evidence type="ECO:0000259" key="10">
    <source>
        <dbReference type="PROSITE" id="PS51829"/>
    </source>
</evidence>